<keyword evidence="6 7" id="KW-0862">Zinc</keyword>
<dbReference type="RefSeq" id="WP_212702221.1">
    <property type="nucleotide sequence ID" value="NZ_JADMKU010000016.1"/>
</dbReference>
<proteinExistence type="inferred from homology"/>
<organism evidence="9 10">
    <name type="scientific">Thalassovita aquimarina</name>
    <dbReference type="NCBI Taxonomy" id="2785917"/>
    <lineage>
        <taxon>Bacteria</taxon>
        <taxon>Pseudomonadati</taxon>
        <taxon>Pseudomonadota</taxon>
        <taxon>Alphaproteobacteria</taxon>
        <taxon>Rhodobacterales</taxon>
        <taxon>Roseobacteraceae</taxon>
        <taxon>Thalassovita</taxon>
    </lineage>
</organism>
<dbReference type="NCBIfam" id="TIGR00043">
    <property type="entry name" value="rRNA maturation RNase YbeY"/>
    <property type="match status" value="1"/>
</dbReference>
<evidence type="ECO:0000313" key="10">
    <source>
        <dbReference type="Proteomes" id="UP001195941"/>
    </source>
</evidence>
<name>A0ABS5HUE7_9RHOB</name>
<comment type="subcellular location">
    <subcellularLocation>
        <location evidence="7">Cytoplasm</location>
    </subcellularLocation>
</comment>
<evidence type="ECO:0000256" key="7">
    <source>
        <dbReference type="HAMAP-Rule" id="MF_00009"/>
    </source>
</evidence>
<keyword evidence="10" id="KW-1185">Reference proteome</keyword>
<comment type="caution">
    <text evidence="9">The sequence shown here is derived from an EMBL/GenBank/DDBJ whole genome shotgun (WGS) entry which is preliminary data.</text>
</comment>
<feature type="region of interest" description="Disordered" evidence="8">
    <location>
        <begin position="69"/>
        <end position="100"/>
    </location>
</feature>
<keyword evidence="2 7" id="KW-0540">Nuclease</keyword>
<dbReference type="InterPro" id="IPR002036">
    <property type="entry name" value="YbeY"/>
</dbReference>
<dbReference type="HAMAP" id="MF_00009">
    <property type="entry name" value="Endoribonucl_YbeY"/>
    <property type="match status" value="1"/>
</dbReference>
<dbReference type="PANTHER" id="PTHR46986">
    <property type="entry name" value="ENDORIBONUCLEASE YBEY, CHLOROPLASTIC"/>
    <property type="match status" value="1"/>
</dbReference>
<keyword evidence="5 7" id="KW-0378">Hydrolase</keyword>
<dbReference type="InterPro" id="IPR023091">
    <property type="entry name" value="MetalPrtase_cat_dom_sf_prd"/>
</dbReference>
<comment type="cofactor">
    <cofactor evidence="7">
        <name>Zn(2+)</name>
        <dbReference type="ChEBI" id="CHEBI:29105"/>
    </cofactor>
    <text evidence="7">Binds 1 zinc ion.</text>
</comment>
<evidence type="ECO:0000256" key="5">
    <source>
        <dbReference type="ARBA" id="ARBA00022801"/>
    </source>
</evidence>
<dbReference type="SUPFAM" id="SSF55486">
    <property type="entry name" value="Metalloproteases ('zincins'), catalytic domain"/>
    <property type="match status" value="1"/>
</dbReference>
<dbReference type="EC" id="3.1.-.-" evidence="7"/>
<dbReference type="Gene3D" id="3.40.390.30">
    <property type="entry name" value="Metalloproteases ('zincins'), catalytic domain"/>
    <property type="match status" value="1"/>
</dbReference>
<dbReference type="Proteomes" id="UP001195941">
    <property type="component" value="Unassembled WGS sequence"/>
</dbReference>
<feature type="binding site" evidence="7">
    <location>
        <position position="143"/>
    </location>
    <ligand>
        <name>Zn(2+)</name>
        <dbReference type="ChEBI" id="CHEBI:29105"/>
        <note>catalytic</note>
    </ligand>
</feature>
<dbReference type="EMBL" id="JADMKU010000016">
    <property type="protein sequence ID" value="MBR9652605.1"/>
    <property type="molecule type" value="Genomic_DNA"/>
</dbReference>
<comment type="similarity">
    <text evidence="1 7">Belongs to the endoribonuclease YbeY family.</text>
</comment>
<evidence type="ECO:0000256" key="8">
    <source>
        <dbReference type="SAM" id="MobiDB-lite"/>
    </source>
</evidence>
<evidence type="ECO:0000256" key="1">
    <source>
        <dbReference type="ARBA" id="ARBA00010875"/>
    </source>
</evidence>
<keyword evidence="7" id="KW-0963">Cytoplasm</keyword>
<evidence type="ECO:0000256" key="2">
    <source>
        <dbReference type="ARBA" id="ARBA00022722"/>
    </source>
</evidence>
<dbReference type="InterPro" id="IPR020549">
    <property type="entry name" value="YbeY_CS"/>
</dbReference>
<evidence type="ECO:0000256" key="6">
    <source>
        <dbReference type="ARBA" id="ARBA00022833"/>
    </source>
</evidence>
<comment type="function">
    <text evidence="7">Single strand-specific metallo-endoribonuclease involved in late-stage 70S ribosome quality control and in maturation of the 3' terminus of the 16S rRNA.</text>
</comment>
<keyword evidence="4 7" id="KW-0255">Endonuclease</keyword>
<accession>A0ABS5HUE7</accession>
<feature type="binding site" evidence="7">
    <location>
        <position position="133"/>
    </location>
    <ligand>
        <name>Zn(2+)</name>
        <dbReference type="ChEBI" id="CHEBI:29105"/>
        <note>catalytic</note>
    </ligand>
</feature>
<dbReference type="PANTHER" id="PTHR46986:SF1">
    <property type="entry name" value="ENDORIBONUCLEASE YBEY, CHLOROPLASTIC"/>
    <property type="match status" value="1"/>
</dbReference>
<dbReference type="Pfam" id="PF02130">
    <property type="entry name" value="YbeY"/>
    <property type="match status" value="1"/>
</dbReference>
<reference evidence="9 10" key="1">
    <citation type="journal article" date="2021" name="Arch. Microbiol.">
        <title>Thalassobius aquimarinus sp. nov., isolated from the Sea of Japan seashore.</title>
        <authorList>
            <person name="Kurilenko V.V."/>
            <person name="Romanenko L.A."/>
            <person name="Chernysheva N.Y."/>
            <person name="Velansky P.V."/>
            <person name="Tekutyeva L.A."/>
            <person name="Isaeva M.P."/>
            <person name="Mikhailov V.V."/>
        </authorList>
    </citation>
    <scope>NUCLEOTIDE SEQUENCE [LARGE SCALE GENOMIC DNA]</scope>
    <source>
        <strain evidence="9 10">KMM 8518</strain>
    </source>
</reference>
<keyword evidence="7" id="KW-0698">rRNA processing</keyword>
<sequence length="172" mass="18766">MLTDTILEDDRWDKAELEPLAEAAARAALTHLGLDPDRFEIAVLGCDDARIAELNADFREKTTATNVLSWPSEERGAEADGDTPNLPETAPAGAREGPPEELGDIAIAFETCAREAKDADKPLADHVTHLIVHATLHLLGYDHIRDKDATLMEGLETEILGKMGLPDPYMEK</sequence>
<evidence type="ECO:0000256" key="4">
    <source>
        <dbReference type="ARBA" id="ARBA00022759"/>
    </source>
</evidence>
<keyword evidence="7" id="KW-0690">Ribosome biogenesis</keyword>
<gene>
    <name evidence="7 9" type="primary">ybeY</name>
    <name evidence="9" type="ORF">IT775_15910</name>
</gene>
<evidence type="ECO:0000256" key="3">
    <source>
        <dbReference type="ARBA" id="ARBA00022723"/>
    </source>
</evidence>
<protein>
    <recommendedName>
        <fullName evidence="7">Endoribonuclease YbeY</fullName>
        <ecNumber evidence="7">3.1.-.-</ecNumber>
    </recommendedName>
</protein>
<evidence type="ECO:0000313" key="9">
    <source>
        <dbReference type="EMBL" id="MBR9652605.1"/>
    </source>
</evidence>
<keyword evidence="3 7" id="KW-0479">Metal-binding</keyword>
<dbReference type="PROSITE" id="PS01306">
    <property type="entry name" value="UPF0054"/>
    <property type="match status" value="1"/>
</dbReference>
<feature type="binding site" evidence="7">
    <location>
        <position position="137"/>
    </location>
    <ligand>
        <name>Zn(2+)</name>
        <dbReference type="ChEBI" id="CHEBI:29105"/>
        <note>catalytic</note>
    </ligand>
</feature>